<proteinExistence type="predicted"/>
<feature type="domain" description="IraD/Gp25-like" evidence="1">
    <location>
        <begin position="37"/>
        <end position="125"/>
    </location>
</feature>
<evidence type="ECO:0000313" key="3">
    <source>
        <dbReference type="Proteomes" id="UP000229081"/>
    </source>
</evidence>
<dbReference type="InterPro" id="IPR007048">
    <property type="entry name" value="IraD/Gp25-like"/>
</dbReference>
<keyword evidence="3" id="KW-1185">Reference proteome</keyword>
<dbReference type="RefSeq" id="WP_100280721.1">
    <property type="nucleotide sequence ID" value="NZ_CP024923.1"/>
</dbReference>
<name>A0A2K8MAK8_9SPHN</name>
<organism evidence="2 3">
    <name type="scientific">Sphingomonas psychrotolerans</name>
    <dbReference type="NCBI Taxonomy" id="1327635"/>
    <lineage>
        <taxon>Bacteria</taxon>
        <taxon>Pseudomonadati</taxon>
        <taxon>Pseudomonadota</taxon>
        <taxon>Alphaproteobacteria</taxon>
        <taxon>Sphingomonadales</taxon>
        <taxon>Sphingomonadaceae</taxon>
        <taxon>Sphingomonas</taxon>
    </lineage>
</organism>
<dbReference type="KEGG" id="sphc:CVN68_02015"/>
<dbReference type="Proteomes" id="UP000229081">
    <property type="component" value="Chromosome"/>
</dbReference>
<gene>
    <name evidence="2" type="ORF">CVN68_02015</name>
</gene>
<dbReference type="OrthoDB" id="9802846at2"/>
<sequence length="140" mass="15742">MANGDPRQIGPRPYLGVGWSFPVRPGASGKLDFAFYEDDVEQAVEIILRTSPGERVMKPAFGAGLRDYVFAGNSDVTHRRVEASVRRALTDFEPRITVERVQARAADDEPNLMEIEIDYVVRRSNAFYNRVFPFYLNGAG</sequence>
<evidence type="ECO:0000313" key="2">
    <source>
        <dbReference type="EMBL" id="ATY30910.1"/>
    </source>
</evidence>
<dbReference type="Pfam" id="PF04965">
    <property type="entry name" value="GPW_gp25"/>
    <property type="match status" value="1"/>
</dbReference>
<reference evidence="2 3" key="1">
    <citation type="submission" date="2017-11" db="EMBL/GenBank/DDBJ databases">
        <title>Complete genome sequence of Sphingomonas sp. Strain Cra20, a psychrotolerant potential plant growth promoting rhizobacteria.</title>
        <authorList>
            <person name="Luo Y."/>
        </authorList>
    </citation>
    <scope>NUCLEOTIDE SEQUENCE [LARGE SCALE GENOMIC DNA]</scope>
    <source>
        <strain evidence="2 3">Cra20</strain>
    </source>
</reference>
<protein>
    <submittedName>
        <fullName evidence="2">Baseplate protein</fullName>
    </submittedName>
</protein>
<evidence type="ECO:0000259" key="1">
    <source>
        <dbReference type="Pfam" id="PF04965"/>
    </source>
</evidence>
<dbReference type="Gene3D" id="3.10.450.40">
    <property type="match status" value="1"/>
</dbReference>
<dbReference type="AlphaFoldDB" id="A0A2K8MAK8"/>
<dbReference type="EMBL" id="CP024923">
    <property type="protein sequence ID" value="ATY30910.1"/>
    <property type="molecule type" value="Genomic_DNA"/>
</dbReference>
<dbReference type="SUPFAM" id="SSF160719">
    <property type="entry name" value="gpW/gp25-like"/>
    <property type="match status" value="1"/>
</dbReference>
<accession>A0A2K8MAK8</accession>